<dbReference type="Proteomes" id="UP000182427">
    <property type="component" value="Chromosome I"/>
</dbReference>
<evidence type="ECO:0000256" key="5">
    <source>
        <dbReference type="ARBA" id="ARBA00023136"/>
    </source>
</evidence>
<dbReference type="EMBL" id="LT629690">
    <property type="protein sequence ID" value="SDG04870.1"/>
    <property type="molecule type" value="Genomic_DNA"/>
</dbReference>
<dbReference type="Pfam" id="PF03788">
    <property type="entry name" value="LrgA"/>
    <property type="match status" value="1"/>
</dbReference>
<proteinExistence type="predicted"/>
<dbReference type="PANTHER" id="PTHR33931:SF2">
    <property type="entry name" value="HOLIN-LIKE PROTEIN CIDA"/>
    <property type="match status" value="1"/>
</dbReference>
<keyword evidence="4 6" id="KW-1133">Transmembrane helix</keyword>
<evidence type="ECO:0000256" key="3">
    <source>
        <dbReference type="ARBA" id="ARBA00022692"/>
    </source>
</evidence>
<dbReference type="InterPro" id="IPR005538">
    <property type="entry name" value="LrgA/CidA"/>
</dbReference>
<keyword evidence="8" id="KW-1185">Reference proteome</keyword>
<evidence type="ECO:0000256" key="1">
    <source>
        <dbReference type="ARBA" id="ARBA00004651"/>
    </source>
</evidence>
<keyword evidence="7" id="KW-0378">Hydrolase</keyword>
<keyword evidence="2" id="KW-1003">Cell membrane</keyword>
<feature type="transmembrane region" description="Helical" evidence="6">
    <location>
        <begin position="95"/>
        <end position="117"/>
    </location>
</feature>
<reference evidence="8" key="1">
    <citation type="submission" date="2016-10" db="EMBL/GenBank/DDBJ databases">
        <authorList>
            <person name="Varghese N."/>
            <person name="Submissions S."/>
        </authorList>
    </citation>
    <scope>NUCLEOTIDE SEQUENCE [LARGE SCALE GENOMIC DNA]</scope>
    <source>
        <strain evidence="8">GAS232</strain>
    </source>
</reference>
<feature type="transmembrane region" description="Helical" evidence="6">
    <location>
        <begin position="32"/>
        <end position="49"/>
    </location>
</feature>
<evidence type="ECO:0000256" key="6">
    <source>
        <dbReference type="SAM" id="Phobius"/>
    </source>
</evidence>
<dbReference type="AlphaFoldDB" id="A0A1G7R4J5"/>
<sequence length="129" mass="14064">MLVLNMAMLRSILILLSAQLVGEALHRALHLSLPGPVLGMALLAAVLLLRKREPDAALVQTSNGLLRWLGLLFIPAGAAIVADLGFFRTAWFPTIMALLVSTAFTIIVTALVMQWLLHRGERVTLSEEQ</sequence>
<comment type="subcellular location">
    <subcellularLocation>
        <location evidence="1">Cell membrane</location>
        <topology evidence="1">Multi-pass membrane protein</topology>
    </subcellularLocation>
</comment>
<dbReference type="GO" id="GO:0016787">
    <property type="term" value="F:hydrolase activity"/>
    <property type="evidence" value="ECO:0007669"/>
    <property type="project" value="UniProtKB-KW"/>
</dbReference>
<evidence type="ECO:0000313" key="8">
    <source>
        <dbReference type="Proteomes" id="UP000182427"/>
    </source>
</evidence>
<evidence type="ECO:0000256" key="2">
    <source>
        <dbReference type="ARBA" id="ARBA00022475"/>
    </source>
</evidence>
<dbReference type="GO" id="GO:0005886">
    <property type="term" value="C:plasma membrane"/>
    <property type="evidence" value="ECO:0007669"/>
    <property type="project" value="UniProtKB-SubCell"/>
</dbReference>
<dbReference type="PANTHER" id="PTHR33931">
    <property type="entry name" value="HOLIN-LIKE PROTEIN CIDA-RELATED"/>
    <property type="match status" value="1"/>
</dbReference>
<evidence type="ECO:0000256" key="4">
    <source>
        <dbReference type="ARBA" id="ARBA00022989"/>
    </source>
</evidence>
<accession>A0A1G7R4J5</accession>
<keyword evidence="5 6" id="KW-0472">Membrane</keyword>
<keyword evidence="3 6" id="KW-0812">Transmembrane</keyword>
<evidence type="ECO:0000313" key="7">
    <source>
        <dbReference type="EMBL" id="SDG04870.1"/>
    </source>
</evidence>
<protein>
    <submittedName>
        <fullName evidence="7">Putative effector of murein hydrolase LrgA, UPF0299 family</fullName>
    </submittedName>
</protein>
<gene>
    <name evidence="7" type="ORF">SAMN05444167_4096</name>
</gene>
<feature type="transmembrane region" description="Helical" evidence="6">
    <location>
        <begin position="69"/>
        <end position="89"/>
    </location>
</feature>
<name>A0A1G7R4J5_9BACT</name>
<organism evidence="7 8">
    <name type="scientific">Terriglobus roseus</name>
    <dbReference type="NCBI Taxonomy" id="392734"/>
    <lineage>
        <taxon>Bacteria</taxon>
        <taxon>Pseudomonadati</taxon>
        <taxon>Acidobacteriota</taxon>
        <taxon>Terriglobia</taxon>
        <taxon>Terriglobales</taxon>
        <taxon>Acidobacteriaceae</taxon>
        <taxon>Terriglobus</taxon>
    </lineage>
</organism>